<organism evidence="1 2">
    <name type="scientific">Trinickia soli</name>
    <dbReference type="NCBI Taxonomy" id="380675"/>
    <lineage>
        <taxon>Bacteria</taxon>
        <taxon>Pseudomonadati</taxon>
        <taxon>Pseudomonadota</taxon>
        <taxon>Betaproteobacteria</taxon>
        <taxon>Burkholderiales</taxon>
        <taxon>Burkholderiaceae</taxon>
        <taxon>Trinickia</taxon>
    </lineage>
</organism>
<keyword evidence="2" id="KW-1185">Reference proteome</keyword>
<accession>A0A2N7W7C0</accession>
<dbReference type="AlphaFoldDB" id="A0A2N7W7C0"/>
<dbReference type="EMBL" id="PNYB01000007">
    <property type="protein sequence ID" value="PMS25284.1"/>
    <property type="molecule type" value="Genomic_DNA"/>
</dbReference>
<evidence type="ECO:0000313" key="1">
    <source>
        <dbReference type="EMBL" id="PMS25284.1"/>
    </source>
</evidence>
<name>A0A2N7W7C0_9BURK</name>
<protein>
    <submittedName>
        <fullName evidence="1">Uncharacterized protein</fullName>
    </submittedName>
</protein>
<sequence length="142" mass="16790">MPKTKDPSLAYEWSNFRLCRAKLNHRKGEHDDVLDPYVLAEGWFRFNFTTFELYPDPDLSDDDKKKVNATIVRFELNEDDNLVQERLRAVYAYADGKLTREQLTRLYPLIASEMVAQDFDVKHLPRFRRLLENPRVRDGLGI</sequence>
<reference evidence="1 2" key="1">
    <citation type="submission" date="2018-01" db="EMBL/GenBank/DDBJ databases">
        <title>Whole genome analyses suggest that Burkholderia sensu lato contains two further novel genera in the rhizoxinica-symbiotica group Mycetohabitans gen. nov., and Trinickia gen. nov.: implications for the evolution of diazotrophy and nodulation in the Burkholderiaceae.</title>
        <authorList>
            <person name="Estrada-de los Santos P."/>
            <person name="Palmer M."/>
            <person name="Chavez-Ramirez B."/>
            <person name="Beukes C."/>
            <person name="Steenkamp E.T."/>
            <person name="Hirsch A.M."/>
            <person name="Manyaka P."/>
            <person name="Maluk M."/>
            <person name="Lafos M."/>
            <person name="Crook M."/>
            <person name="Gross E."/>
            <person name="Simon M.F."/>
            <person name="Bueno dos Reis Junior F."/>
            <person name="Poole P.S."/>
            <person name="Venter S.N."/>
            <person name="James E.K."/>
        </authorList>
    </citation>
    <scope>NUCLEOTIDE SEQUENCE [LARGE SCALE GENOMIC DNA]</scope>
    <source>
        <strain evidence="1 2">GP25-8</strain>
    </source>
</reference>
<proteinExistence type="predicted"/>
<gene>
    <name evidence="1" type="ORF">C0Z19_10045</name>
</gene>
<comment type="caution">
    <text evidence="1">The sequence shown here is derived from an EMBL/GenBank/DDBJ whole genome shotgun (WGS) entry which is preliminary data.</text>
</comment>
<dbReference type="Proteomes" id="UP000235347">
    <property type="component" value="Unassembled WGS sequence"/>
</dbReference>
<evidence type="ECO:0000313" key="2">
    <source>
        <dbReference type="Proteomes" id="UP000235347"/>
    </source>
</evidence>